<evidence type="ECO:0000256" key="6">
    <source>
        <dbReference type="ARBA" id="ARBA00022989"/>
    </source>
</evidence>
<comment type="subcellular location">
    <subcellularLocation>
        <location evidence="1">Membrane</location>
        <topology evidence="1">Multi-pass membrane protein</topology>
    </subcellularLocation>
</comment>
<feature type="transmembrane region" description="Helical" evidence="10">
    <location>
        <begin position="233"/>
        <end position="249"/>
    </location>
</feature>
<dbReference type="PANTHER" id="PTHR11157">
    <property type="entry name" value="FATTY ACID ACYL TRANSFERASE-RELATED"/>
    <property type="match status" value="1"/>
</dbReference>
<evidence type="ECO:0000256" key="4">
    <source>
        <dbReference type="ARBA" id="ARBA00022692"/>
    </source>
</evidence>
<evidence type="ECO:0000313" key="12">
    <source>
        <dbReference type="Proteomes" id="UP000000305"/>
    </source>
</evidence>
<dbReference type="HOGENOM" id="CLU_048483_0_1_1"/>
<keyword evidence="6 10" id="KW-1133">Transmembrane helix</keyword>
<comment type="catalytic activity">
    <reaction evidence="10">
        <text>a very-long-chain acyl-CoA + malonyl-CoA + H(+) = a very-long-chain 3-oxoacyl-CoA + CO2 + CoA</text>
        <dbReference type="Rhea" id="RHEA:32727"/>
        <dbReference type="ChEBI" id="CHEBI:15378"/>
        <dbReference type="ChEBI" id="CHEBI:16526"/>
        <dbReference type="ChEBI" id="CHEBI:57287"/>
        <dbReference type="ChEBI" id="CHEBI:57384"/>
        <dbReference type="ChEBI" id="CHEBI:90725"/>
        <dbReference type="ChEBI" id="CHEBI:90736"/>
        <dbReference type="EC" id="2.3.1.199"/>
    </reaction>
</comment>
<protein>
    <recommendedName>
        <fullName evidence="10">Elongation of very long chain fatty acids protein</fullName>
        <ecNumber evidence="10">2.3.1.199</ecNumber>
    </recommendedName>
    <alternativeName>
        <fullName evidence="10">Very-long-chain 3-oxoacyl-CoA synthase</fullName>
    </alternativeName>
</protein>
<keyword evidence="12" id="KW-1185">Reference proteome</keyword>
<dbReference type="EC" id="2.3.1.199" evidence="10"/>
<evidence type="ECO:0000256" key="10">
    <source>
        <dbReference type="RuleBase" id="RU361115"/>
    </source>
</evidence>
<dbReference type="GO" id="GO:0005789">
    <property type="term" value="C:endoplasmic reticulum membrane"/>
    <property type="evidence" value="ECO:0000318"/>
    <property type="project" value="GO_Central"/>
</dbReference>
<dbReference type="GO" id="GO:0019367">
    <property type="term" value="P:fatty acid elongation, saturated fatty acid"/>
    <property type="evidence" value="ECO:0000318"/>
    <property type="project" value="GO_Central"/>
</dbReference>
<keyword evidence="2 10" id="KW-0444">Lipid biosynthesis</keyword>
<feature type="transmembrane region" description="Helical" evidence="10">
    <location>
        <begin position="108"/>
        <end position="134"/>
    </location>
</feature>
<dbReference type="OrthoDB" id="434092at2759"/>
<evidence type="ECO:0000256" key="7">
    <source>
        <dbReference type="ARBA" id="ARBA00023098"/>
    </source>
</evidence>
<keyword evidence="9 10" id="KW-0275">Fatty acid biosynthesis</keyword>
<dbReference type="PhylomeDB" id="E9H1G7"/>
<keyword evidence="4 10" id="KW-0812">Transmembrane</keyword>
<keyword evidence="8 10" id="KW-0472">Membrane</keyword>
<dbReference type="InterPro" id="IPR002076">
    <property type="entry name" value="ELO_fam"/>
</dbReference>
<feature type="transmembrane region" description="Helical" evidence="10">
    <location>
        <begin position="62"/>
        <end position="82"/>
    </location>
</feature>
<comment type="similarity">
    <text evidence="10">Belongs to the ELO family.</text>
</comment>
<dbReference type="PROSITE" id="PS01188">
    <property type="entry name" value="ELO"/>
    <property type="match status" value="1"/>
</dbReference>
<evidence type="ECO:0000256" key="3">
    <source>
        <dbReference type="ARBA" id="ARBA00022679"/>
    </source>
</evidence>
<reference evidence="11 12" key="1">
    <citation type="journal article" date="2011" name="Science">
        <title>The ecoresponsive genome of Daphnia pulex.</title>
        <authorList>
            <person name="Colbourne J.K."/>
            <person name="Pfrender M.E."/>
            <person name="Gilbert D."/>
            <person name="Thomas W.K."/>
            <person name="Tucker A."/>
            <person name="Oakley T.H."/>
            <person name="Tokishita S."/>
            <person name="Aerts A."/>
            <person name="Arnold G.J."/>
            <person name="Basu M.K."/>
            <person name="Bauer D.J."/>
            <person name="Caceres C.E."/>
            <person name="Carmel L."/>
            <person name="Casola C."/>
            <person name="Choi J.H."/>
            <person name="Detter J.C."/>
            <person name="Dong Q."/>
            <person name="Dusheyko S."/>
            <person name="Eads B.D."/>
            <person name="Frohlich T."/>
            <person name="Geiler-Samerotte K.A."/>
            <person name="Gerlach D."/>
            <person name="Hatcher P."/>
            <person name="Jogdeo S."/>
            <person name="Krijgsveld J."/>
            <person name="Kriventseva E.V."/>
            <person name="Kultz D."/>
            <person name="Laforsch C."/>
            <person name="Lindquist E."/>
            <person name="Lopez J."/>
            <person name="Manak J.R."/>
            <person name="Muller J."/>
            <person name="Pangilinan J."/>
            <person name="Patwardhan R.P."/>
            <person name="Pitluck S."/>
            <person name="Pritham E.J."/>
            <person name="Rechtsteiner A."/>
            <person name="Rho M."/>
            <person name="Rogozin I.B."/>
            <person name="Sakarya O."/>
            <person name="Salamov A."/>
            <person name="Schaack S."/>
            <person name="Shapiro H."/>
            <person name="Shiga Y."/>
            <person name="Skalitzky C."/>
            <person name="Smith Z."/>
            <person name="Souvorov A."/>
            <person name="Sung W."/>
            <person name="Tang Z."/>
            <person name="Tsuchiya D."/>
            <person name="Tu H."/>
            <person name="Vos H."/>
            <person name="Wang M."/>
            <person name="Wolf Y.I."/>
            <person name="Yamagata H."/>
            <person name="Yamada T."/>
            <person name="Ye Y."/>
            <person name="Shaw J.R."/>
            <person name="Andrews J."/>
            <person name="Crease T.J."/>
            <person name="Tang H."/>
            <person name="Lucas S.M."/>
            <person name="Robertson H.M."/>
            <person name="Bork P."/>
            <person name="Koonin E.V."/>
            <person name="Zdobnov E.M."/>
            <person name="Grigoriev I.V."/>
            <person name="Lynch M."/>
            <person name="Boore J.L."/>
        </authorList>
    </citation>
    <scope>NUCLEOTIDE SEQUENCE [LARGE SCALE GENOMIC DNA]</scope>
</reference>
<keyword evidence="5 10" id="KW-0276">Fatty acid metabolism</keyword>
<keyword evidence="3 10" id="KW-0808">Transferase</keyword>
<dbReference type="Pfam" id="PF01151">
    <property type="entry name" value="ELO"/>
    <property type="match status" value="1"/>
</dbReference>
<dbReference type="Proteomes" id="UP000000305">
    <property type="component" value="Unassembled WGS sequence"/>
</dbReference>
<dbReference type="AlphaFoldDB" id="E9H1G7"/>
<feature type="transmembrane region" description="Helical" evidence="10">
    <location>
        <begin position="169"/>
        <end position="188"/>
    </location>
</feature>
<sequence>MSFVLQNLVNESSKVWELRDRRTEGWPLTESPLTPVLICLAYLSMVKIWGPKLMKNRKPFQLRGVLMVYNVFQIVFNGWMFYHTCRVTWFNGYSLRCQPVDYSDNKDALQIIVIGYCLYISKLIDFFDTLFFILRKKDNQITFLHVFHHTATPLSVWLCFRFIAGGHSVFFLTCNTLVHVVMYFYYLMASMGPQFQKYLWWKKYLTVFQMVQFVCVGMHSMQLFFIECDYPKAYSWGSLIQTIIYFILFKNYHAGAYTKNVNPSSIAAKSVSPKRQQKKQH</sequence>
<keyword evidence="7 10" id="KW-0443">Lipid metabolism</keyword>
<dbReference type="GO" id="GO:0042761">
    <property type="term" value="P:very long-chain fatty acid biosynthetic process"/>
    <property type="evidence" value="ECO:0000318"/>
    <property type="project" value="GO_Central"/>
</dbReference>
<dbReference type="eggNOG" id="KOG3071">
    <property type="taxonomic scope" value="Eukaryota"/>
</dbReference>
<gene>
    <name evidence="11" type="ORF">DAPPUDRAFT_108808</name>
</gene>
<feature type="transmembrane region" description="Helical" evidence="10">
    <location>
        <begin position="200"/>
        <end position="221"/>
    </location>
</feature>
<dbReference type="InterPro" id="IPR030457">
    <property type="entry name" value="ELO_CS"/>
</dbReference>
<proteinExistence type="inferred from homology"/>
<feature type="transmembrane region" description="Helical" evidence="10">
    <location>
        <begin position="32"/>
        <end position="50"/>
    </location>
</feature>
<dbReference type="GO" id="GO:0034625">
    <property type="term" value="P:fatty acid elongation, monounsaturated fatty acid"/>
    <property type="evidence" value="ECO:0000318"/>
    <property type="project" value="GO_Central"/>
</dbReference>
<dbReference type="EMBL" id="GL732583">
    <property type="protein sequence ID" value="EFX74501.1"/>
    <property type="molecule type" value="Genomic_DNA"/>
</dbReference>
<dbReference type="OMA" id="SRFEMVV"/>
<dbReference type="PANTHER" id="PTHR11157:SF69">
    <property type="entry name" value="ELONGATION OF VERY LONG CHAIN FATTY ACIDS PROTEIN 7"/>
    <property type="match status" value="1"/>
</dbReference>
<evidence type="ECO:0000256" key="8">
    <source>
        <dbReference type="ARBA" id="ARBA00023136"/>
    </source>
</evidence>
<evidence type="ECO:0000256" key="1">
    <source>
        <dbReference type="ARBA" id="ARBA00004141"/>
    </source>
</evidence>
<evidence type="ECO:0000313" key="11">
    <source>
        <dbReference type="EMBL" id="EFX74501.1"/>
    </source>
</evidence>
<name>E9H1G7_DAPPU</name>
<evidence type="ECO:0000256" key="2">
    <source>
        <dbReference type="ARBA" id="ARBA00022516"/>
    </source>
</evidence>
<dbReference type="GO" id="GO:0034626">
    <property type="term" value="P:fatty acid elongation, polyunsaturated fatty acid"/>
    <property type="evidence" value="ECO:0000318"/>
    <property type="project" value="GO_Central"/>
</dbReference>
<dbReference type="GO" id="GO:0030148">
    <property type="term" value="P:sphingolipid biosynthetic process"/>
    <property type="evidence" value="ECO:0000318"/>
    <property type="project" value="GO_Central"/>
</dbReference>
<accession>E9H1G7</accession>
<evidence type="ECO:0000256" key="5">
    <source>
        <dbReference type="ARBA" id="ARBA00022832"/>
    </source>
</evidence>
<dbReference type="InParanoid" id="E9H1G7"/>
<evidence type="ECO:0000256" key="9">
    <source>
        <dbReference type="ARBA" id="ARBA00023160"/>
    </source>
</evidence>
<organism evidence="11 12">
    <name type="scientific">Daphnia pulex</name>
    <name type="common">Water flea</name>
    <dbReference type="NCBI Taxonomy" id="6669"/>
    <lineage>
        <taxon>Eukaryota</taxon>
        <taxon>Metazoa</taxon>
        <taxon>Ecdysozoa</taxon>
        <taxon>Arthropoda</taxon>
        <taxon>Crustacea</taxon>
        <taxon>Branchiopoda</taxon>
        <taxon>Diplostraca</taxon>
        <taxon>Cladocera</taxon>
        <taxon>Anomopoda</taxon>
        <taxon>Daphniidae</taxon>
        <taxon>Daphnia</taxon>
    </lineage>
</organism>
<dbReference type="KEGG" id="dpx:DAPPUDRAFT_108808"/>
<dbReference type="GO" id="GO:0009922">
    <property type="term" value="F:fatty acid elongase activity"/>
    <property type="evidence" value="ECO:0000318"/>
    <property type="project" value="GO_Central"/>
</dbReference>